<keyword evidence="5" id="KW-0234">DNA repair</keyword>
<dbReference type="InterPro" id="IPR014048">
    <property type="entry name" value="MethylDNA_cys_MeTrfase_DNA-bd"/>
</dbReference>
<evidence type="ECO:0000256" key="1">
    <source>
        <dbReference type="ARBA" id="ARBA00001286"/>
    </source>
</evidence>
<evidence type="ECO:0000313" key="8">
    <source>
        <dbReference type="EMBL" id="SFC62229.1"/>
    </source>
</evidence>
<sequence>MEAHVIECPSPMGPFWMQARDDALVAAGWRRLSGAGPVPLLEEAAGQVAAYFDGRLTRFDLPCRVEVGGIVPQVCALMQAIPFGQTRTYGDLARDLSKPAQAIGQACGRNPIPLIIPCHRVLGASGLGGFSAAGGVETKVALLRIEGAAGLLI</sequence>
<dbReference type="PROSITE" id="PS00374">
    <property type="entry name" value="MGMT"/>
    <property type="match status" value="1"/>
</dbReference>
<dbReference type="InterPro" id="IPR036217">
    <property type="entry name" value="MethylDNA_cys_MeTrfase_DNAb"/>
</dbReference>
<name>A0A1I1KN55_9RHOB</name>
<gene>
    <name evidence="8" type="ORF">SAMN05421762_1570</name>
</gene>
<dbReference type="InterPro" id="IPR036388">
    <property type="entry name" value="WH-like_DNA-bd_sf"/>
</dbReference>
<dbReference type="InterPro" id="IPR001497">
    <property type="entry name" value="MethylDNA_cys_MeTrfase_AS"/>
</dbReference>
<dbReference type="PANTHER" id="PTHR10815:SF13">
    <property type="entry name" value="METHYLATED-DNA--PROTEIN-CYSTEINE METHYLTRANSFERASE"/>
    <property type="match status" value="1"/>
</dbReference>
<dbReference type="Gene3D" id="1.10.10.10">
    <property type="entry name" value="Winged helix-like DNA-binding domain superfamily/Winged helix DNA-binding domain"/>
    <property type="match status" value="1"/>
</dbReference>
<organism evidence="8 9">
    <name type="scientific">Pseudooceanicola nitratireducens</name>
    <dbReference type="NCBI Taxonomy" id="517719"/>
    <lineage>
        <taxon>Bacteria</taxon>
        <taxon>Pseudomonadati</taxon>
        <taxon>Pseudomonadota</taxon>
        <taxon>Alphaproteobacteria</taxon>
        <taxon>Rhodobacterales</taxon>
        <taxon>Paracoccaceae</taxon>
        <taxon>Pseudooceanicola</taxon>
    </lineage>
</organism>
<feature type="domain" description="Methylated-DNA-[protein]-cysteine S-methyltransferase DNA binding" evidence="7">
    <location>
        <begin position="73"/>
        <end position="148"/>
    </location>
</feature>
<evidence type="ECO:0000313" key="9">
    <source>
        <dbReference type="Proteomes" id="UP000231644"/>
    </source>
</evidence>
<evidence type="ECO:0000259" key="7">
    <source>
        <dbReference type="Pfam" id="PF01035"/>
    </source>
</evidence>
<dbReference type="SUPFAM" id="SSF46767">
    <property type="entry name" value="Methylated DNA-protein cysteine methyltransferase, C-terminal domain"/>
    <property type="match status" value="1"/>
</dbReference>
<dbReference type="STRING" id="517719.SAMN05421762_1570"/>
<dbReference type="NCBIfam" id="TIGR00589">
    <property type="entry name" value="ogt"/>
    <property type="match status" value="1"/>
</dbReference>
<dbReference type="EMBL" id="FOLX01000001">
    <property type="protein sequence ID" value="SFC62229.1"/>
    <property type="molecule type" value="Genomic_DNA"/>
</dbReference>
<evidence type="ECO:0000256" key="6">
    <source>
        <dbReference type="ARBA" id="ARBA00049348"/>
    </source>
</evidence>
<comment type="catalytic activity">
    <reaction evidence="1">
        <text>a 4-O-methyl-thymidine in DNA + L-cysteinyl-[protein] = a thymidine in DNA + S-methyl-L-cysteinyl-[protein]</text>
        <dbReference type="Rhea" id="RHEA:53428"/>
        <dbReference type="Rhea" id="RHEA-COMP:10131"/>
        <dbReference type="Rhea" id="RHEA-COMP:10132"/>
        <dbReference type="Rhea" id="RHEA-COMP:13555"/>
        <dbReference type="Rhea" id="RHEA-COMP:13556"/>
        <dbReference type="ChEBI" id="CHEBI:29950"/>
        <dbReference type="ChEBI" id="CHEBI:82612"/>
        <dbReference type="ChEBI" id="CHEBI:137386"/>
        <dbReference type="ChEBI" id="CHEBI:137387"/>
        <dbReference type="EC" id="2.1.1.63"/>
    </reaction>
</comment>
<dbReference type="OrthoDB" id="9802228at2"/>
<dbReference type="RefSeq" id="WP_093451906.1">
    <property type="nucleotide sequence ID" value="NZ_FNZG01000003.1"/>
</dbReference>
<dbReference type="InterPro" id="IPR036631">
    <property type="entry name" value="MGMT_N_sf"/>
</dbReference>
<keyword evidence="2 8" id="KW-0489">Methyltransferase</keyword>
<keyword evidence="4" id="KW-0227">DNA damage</keyword>
<dbReference type="PANTHER" id="PTHR10815">
    <property type="entry name" value="METHYLATED-DNA--PROTEIN-CYSTEINE METHYLTRANSFERASE"/>
    <property type="match status" value="1"/>
</dbReference>
<accession>A0A1I1KN55</accession>
<reference evidence="8 9" key="1">
    <citation type="submission" date="2016-10" db="EMBL/GenBank/DDBJ databases">
        <authorList>
            <person name="de Groot N.N."/>
        </authorList>
    </citation>
    <scope>NUCLEOTIDE SEQUENCE [LARGE SCALE GENOMIC DNA]</scope>
    <source>
        <strain evidence="8 9">DSM 29619</strain>
    </source>
</reference>
<dbReference type="Pfam" id="PF01035">
    <property type="entry name" value="DNA_binding_1"/>
    <property type="match status" value="1"/>
</dbReference>
<dbReference type="AlphaFoldDB" id="A0A1I1KN55"/>
<dbReference type="GO" id="GO:0006281">
    <property type="term" value="P:DNA repair"/>
    <property type="evidence" value="ECO:0007669"/>
    <property type="project" value="UniProtKB-KW"/>
</dbReference>
<dbReference type="Gene3D" id="3.30.160.70">
    <property type="entry name" value="Methylated DNA-protein cysteine methyltransferase domain"/>
    <property type="match status" value="1"/>
</dbReference>
<dbReference type="Proteomes" id="UP000231644">
    <property type="component" value="Unassembled WGS sequence"/>
</dbReference>
<keyword evidence="3 8" id="KW-0808">Transferase</keyword>
<dbReference type="SUPFAM" id="SSF53155">
    <property type="entry name" value="Methylated DNA-protein cysteine methyltransferase domain"/>
    <property type="match status" value="1"/>
</dbReference>
<dbReference type="CDD" id="cd06445">
    <property type="entry name" value="ATase"/>
    <property type="match status" value="1"/>
</dbReference>
<evidence type="ECO:0000256" key="2">
    <source>
        <dbReference type="ARBA" id="ARBA00022603"/>
    </source>
</evidence>
<proteinExistence type="predicted"/>
<dbReference type="GO" id="GO:0003908">
    <property type="term" value="F:methylated-DNA-[protein]-cysteine S-methyltransferase activity"/>
    <property type="evidence" value="ECO:0007669"/>
    <property type="project" value="UniProtKB-EC"/>
</dbReference>
<evidence type="ECO:0000256" key="4">
    <source>
        <dbReference type="ARBA" id="ARBA00022763"/>
    </source>
</evidence>
<dbReference type="GO" id="GO:0032259">
    <property type="term" value="P:methylation"/>
    <property type="evidence" value="ECO:0007669"/>
    <property type="project" value="UniProtKB-KW"/>
</dbReference>
<comment type="catalytic activity">
    <reaction evidence="6">
        <text>a 6-O-methyl-2'-deoxyguanosine in DNA + L-cysteinyl-[protein] = S-methyl-L-cysteinyl-[protein] + a 2'-deoxyguanosine in DNA</text>
        <dbReference type="Rhea" id="RHEA:24000"/>
        <dbReference type="Rhea" id="RHEA-COMP:10131"/>
        <dbReference type="Rhea" id="RHEA-COMP:10132"/>
        <dbReference type="Rhea" id="RHEA-COMP:11367"/>
        <dbReference type="Rhea" id="RHEA-COMP:11368"/>
        <dbReference type="ChEBI" id="CHEBI:29950"/>
        <dbReference type="ChEBI" id="CHEBI:82612"/>
        <dbReference type="ChEBI" id="CHEBI:85445"/>
        <dbReference type="ChEBI" id="CHEBI:85448"/>
        <dbReference type="EC" id="2.1.1.63"/>
    </reaction>
</comment>
<protein>
    <submittedName>
        <fullName evidence="8">Methylated-DNA-[protein]-cysteine S-methyltransferase</fullName>
    </submittedName>
</protein>
<evidence type="ECO:0000256" key="5">
    <source>
        <dbReference type="ARBA" id="ARBA00023204"/>
    </source>
</evidence>
<evidence type="ECO:0000256" key="3">
    <source>
        <dbReference type="ARBA" id="ARBA00022679"/>
    </source>
</evidence>
<keyword evidence="9" id="KW-1185">Reference proteome</keyword>